<evidence type="ECO:0000256" key="14">
    <source>
        <dbReference type="ARBA" id="ARBA00049637"/>
    </source>
</evidence>
<organism evidence="16 17">
    <name type="scientific">Denticeps clupeoides</name>
    <name type="common">denticle herring</name>
    <dbReference type="NCBI Taxonomy" id="299321"/>
    <lineage>
        <taxon>Eukaryota</taxon>
        <taxon>Metazoa</taxon>
        <taxon>Chordata</taxon>
        <taxon>Craniata</taxon>
        <taxon>Vertebrata</taxon>
        <taxon>Euteleostomi</taxon>
        <taxon>Actinopterygii</taxon>
        <taxon>Neopterygii</taxon>
        <taxon>Teleostei</taxon>
        <taxon>Clupei</taxon>
        <taxon>Clupeiformes</taxon>
        <taxon>Denticipitoidei</taxon>
        <taxon>Denticipitidae</taxon>
        <taxon>Denticeps</taxon>
    </lineage>
</organism>
<keyword evidence="9" id="KW-0464">Manganese</keyword>
<evidence type="ECO:0000256" key="10">
    <source>
        <dbReference type="ARBA" id="ARBA00038162"/>
    </source>
</evidence>
<evidence type="ECO:0000256" key="11">
    <source>
        <dbReference type="ARBA" id="ARBA00038934"/>
    </source>
</evidence>
<evidence type="ECO:0000256" key="9">
    <source>
        <dbReference type="ARBA" id="ARBA00023211"/>
    </source>
</evidence>
<keyword evidence="8" id="KW-0325">Glycoprotein</keyword>
<dbReference type="SUPFAM" id="SSF53448">
    <property type="entry name" value="Nucleotide-diphospho-sugar transferases"/>
    <property type="match status" value="1"/>
</dbReference>
<evidence type="ECO:0000256" key="2">
    <source>
        <dbReference type="ARBA" id="ARBA00004496"/>
    </source>
</evidence>
<keyword evidence="6" id="KW-0479">Metal-binding</keyword>
<evidence type="ECO:0000256" key="4">
    <source>
        <dbReference type="ARBA" id="ARBA00022490"/>
    </source>
</evidence>
<comment type="cofactor">
    <cofactor evidence="1">
        <name>Mn(2+)</name>
        <dbReference type="ChEBI" id="CHEBI:29035"/>
    </cofactor>
</comment>
<dbReference type="EC" id="2.4.1.186" evidence="11"/>
<keyword evidence="7" id="KW-0320">Glycogen biosynthesis</keyword>
<dbReference type="GeneTree" id="ENSGT00940000161628"/>
<comment type="function">
    <text evidence="14">Glycogenin participates in the glycogen biosynthetic process along with glycogen synthase and glycogen branching enzyme. It catalyzes the formation of a short alpha (1,4)-glucosyl chain covalently attached via a glucose 1-O-tyrosyl linkage to internal tyrosine residues and these chains act as primers for the elongation reaction catalyzed by glycogen synthase.</text>
</comment>
<keyword evidence="5" id="KW-0808">Transferase</keyword>
<comment type="pathway">
    <text evidence="3">Glycan biosynthesis; glycogen biosynthesis.</text>
</comment>
<dbReference type="PANTHER" id="PTHR11183">
    <property type="entry name" value="GLYCOGENIN SUBFAMILY MEMBER"/>
    <property type="match status" value="1"/>
</dbReference>
<evidence type="ECO:0000256" key="3">
    <source>
        <dbReference type="ARBA" id="ARBA00004964"/>
    </source>
</evidence>
<comment type="catalytic activity">
    <reaction evidence="13">
        <text>L-tyrosyl-[glycogenin] + UDP-alpha-D-glucose = alpha-D-glucosyl-L-tyrosyl-[glycogenin] + UDP + H(+)</text>
        <dbReference type="Rhea" id="RHEA:23360"/>
        <dbReference type="Rhea" id="RHEA-COMP:14604"/>
        <dbReference type="Rhea" id="RHEA-COMP:14605"/>
        <dbReference type="ChEBI" id="CHEBI:15378"/>
        <dbReference type="ChEBI" id="CHEBI:46858"/>
        <dbReference type="ChEBI" id="CHEBI:58223"/>
        <dbReference type="ChEBI" id="CHEBI:58885"/>
        <dbReference type="ChEBI" id="CHEBI:140573"/>
        <dbReference type="EC" id="2.4.1.186"/>
    </reaction>
    <physiologicalReaction direction="left-to-right" evidence="13">
        <dbReference type="Rhea" id="RHEA:23361"/>
    </physiologicalReaction>
</comment>
<evidence type="ECO:0000256" key="5">
    <source>
        <dbReference type="ARBA" id="ARBA00022679"/>
    </source>
</evidence>
<sequence length="381" mass="43790">IQILPLSFLSAADQAFVTLATTEDYCMGALVMGKSLRRHGTTRKIVVLISSSVSPEARHSLERVFDEVVQVDVMDSMDRTHLSWLGRPELGVTLTKLQCWMLIKYKKCVFLDADTLVLQNVDDLFEREELSAAPDAGWPDCFNSGVFVFRPSLHTHSRLLAHAAHYGCFDGGDQGLLNSFFKDWAVKDISKHLPFVYNLSSIQSKFGHQAKIVHFLGAVKPWHLRYDQSNKDSYLDQFLNMWWAEYRSQMPPISGEVDGNQDSGDMLHVSMKPSRHLNAQMRWVRSWLECISSSNNPSENMTMLPSAGYGTLVKFVIFLFYLRSIIKQHFIYMFVFTLSQINTETAEESLHHRRMWEKGHVDYMGKDSFENIKKKLDIFLD</sequence>
<dbReference type="GO" id="GO:0005978">
    <property type="term" value="P:glycogen biosynthetic process"/>
    <property type="evidence" value="ECO:0007669"/>
    <property type="project" value="UniProtKB-KW"/>
</dbReference>
<gene>
    <name evidence="16" type="primary">GYG2</name>
</gene>
<dbReference type="Proteomes" id="UP000694580">
    <property type="component" value="Chromosome 5"/>
</dbReference>
<dbReference type="FunFam" id="3.90.550.10:FF:000092">
    <property type="entry name" value="Glycogenin 2"/>
    <property type="match status" value="1"/>
</dbReference>
<dbReference type="AlphaFoldDB" id="A0AAY4BQU7"/>
<keyword evidence="4" id="KW-0963">Cytoplasm</keyword>
<dbReference type="GO" id="GO:0046872">
    <property type="term" value="F:metal ion binding"/>
    <property type="evidence" value="ECO:0007669"/>
    <property type="project" value="UniProtKB-KW"/>
</dbReference>
<evidence type="ECO:0000256" key="13">
    <source>
        <dbReference type="ARBA" id="ARBA00047924"/>
    </source>
</evidence>
<evidence type="ECO:0000256" key="15">
    <source>
        <dbReference type="ARBA" id="ARBA00057883"/>
    </source>
</evidence>
<keyword evidence="17" id="KW-1185">Reference proteome</keyword>
<comment type="function">
    <text evidence="15">Self-glucosylating initiator of glycogen synthesis. It catalyzes the formation of a short alpha (1,4)-glucosyl chain covalently attached via a glucose 1-O-tyrosyl linkage to internal tyrosine residues and these chains act as primers for the elongation reaction catalyzed by glycogen synthase.</text>
</comment>
<dbReference type="CDD" id="cd02537">
    <property type="entry name" value="GT8_Glycogenin"/>
    <property type="match status" value="1"/>
</dbReference>
<evidence type="ECO:0000256" key="7">
    <source>
        <dbReference type="ARBA" id="ARBA00023056"/>
    </source>
</evidence>
<dbReference type="InterPro" id="IPR002495">
    <property type="entry name" value="Glyco_trans_8"/>
</dbReference>
<reference evidence="16" key="3">
    <citation type="submission" date="2025-09" db="UniProtKB">
        <authorList>
            <consortium name="Ensembl"/>
        </authorList>
    </citation>
    <scope>IDENTIFICATION</scope>
</reference>
<proteinExistence type="inferred from homology"/>
<reference evidence="16 17" key="1">
    <citation type="submission" date="2020-06" db="EMBL/GenBank/DDBJ databases">
        <authorList>
            <consortium name="Wellcome Sanger Institute Data Sharing"/>
        </authorList>
    </citation>
    <scope>NUCLEOTIDE SEQUENCE [LARGE SCALE GENOMIC DNA]</scope>
</reference>
<name>A0AAY4BQU7_9TELE</name>
<comment type="similarity">
    <text evidence="10">Belongs to the glycosyltransferase 8 family. Glycogenin subfamily.</text>
</comment>
<dbReference type="Gene3D" id="3.90.550.10">
    <property type="entry name" value="Spore Coat Polysaccharide Biosynthesis Protein SpsA, Chain A"/>
    <property type="match status" value="1"/>
</dbReference>
<comment type="catalytic activity">
    <reaction evidence="12">
        <text>[1,4-alpha-D-glucosyl](n)-L-tyrosyl-[glycogenin] + UDP-alpha-D-glucose = [1,4-alpha-D-glucosyl](n+1)-L-tyrosyl-[glycogenin] + UDP + H(+)</text>
        <dbReference type="Rhea" id="RHEA:56560"/>
        <dbReference type="Rhea" id="RHEA-COMP:14606"/>
        <dbReference type="Rhea" id="RHEA-COMP:14607"/>
        <dbReference type="ChEBI" id="CHEBI:15378"/>
        <dbReference type="ChEBI" id="CHEBI:58223"/>
        <dbReference type="ChEBI" id="CHEBI:58885"/>
        <dbReference type="ChEBI" id="CHEBI:140574"/>
        <dbReference type="EC" id="2.4.1.186"/>
    </reaction>
    <physiologicalReaction direction="left-to-right" evidence="12">
        <dbReference type="Rhea" id="RHEA:56561"/>
    </physiologicalReaction>
</comment>
<dbReference type="Ensembl" id="ENSDCDT00010027351.1">
    <property type="protein sequence ID" value="ENSDCDP00010022857.1"/>
    <property type="gene ID" value="ENSDCDG00010013529.1"/>
</dbReference>
<evidence type="ECO:0000256" key="8">
    <source>
        <dbReference type="ARBA" id="ARBA00023180"/>
    </source>
</evidence>
<evidence type="ECO:0000313" key="16">
    <source>
        <dbReference type="Ensembl" id="ENSDCDP00010022857.1"/>
    </source>
</evidence>
<evidence type="ECO:0000256" key="6">
    <source>
        <dbReference type="ARBA" id="ARBA00022723"/>
    </source>
</evidence>
<dbReference type="InterPro" id="IPR029044">
    <property type="entry name" value="Nucleotide-diphossugar_trans"/>
</dbReference>
<protein>
    <recommendedName>
        <fullName evidence="11">glycogenin glucosyltransferase</fullName>
        <ecNumber evidence="11">2.4.1.186</ecNumber>
    </recommendedName>
</protein>
<comment type="subcellular location">
    <subcellularLocation>
        <location evidence="2">Cytoplasm</location>
    </subcellularLocation>
</comment>
<reference evidence="16" key="2">
    <citation type="submission" date="2025-08" db="UniProtKB">
        <authorList>
            <consortium name="Ensembl"/>
        </authorList>
    </citation>
    <scope>IDENTIFICATION</scope>
</reference>
<dbReference type="GO" id="GO:0008466">
    <property type="term" value="F:glycogenin glucosyltransferase activity"/>
    <property type="evidence" value="ECO:0007669"/>
    <property type="project" value="UniProtKB-EC"/>
</dbReference>
<evidence type="ECO:0000256" key="12">
    <source>
        <dbReference type="ARBA" id="ARBA00047374"/>
    </source>
</evidence>
<dbReference type="Pfam" id="PF01501">
    <property type="entry name" value="Glyco_transf_8"/>
    <property type="match status" value="2"/>
</dbReference>
<dbReference type="GO" id="GO:0005737">
    <property type="term" value="C:cytoplasm"/>
    <property type="evidence" value="ECO:0007669"/>
    <property type="project" value="UniProtKB-SubCell"/>
</dbReference>
<evidence type="ECO:0000313" key="17">
    <source>
        <dbReference type="Proteomes" id="UP000694580"/>
    </source>
</evidence>
<accession>A0AAY4BQU7</accession>
<dbReference type="InterPro" id="IPR050587">
    <property type="entry name" value="GNT1/Glycosyltrans_8"/>
</dbReference>
<evidence type="ECO:0000256" key="1">
    <source>
        <dbReference type="ARBA" id="ARBA00001936"/>
    </source>
</evidence>